<evidence type="ECO:0000313" key="13">
    <source>
        <dbReference type="EMBL" id="CAG7827421.1"/>
    </source>
</evidence>
<dbReference type="OrthoDB" id="5565075at2759"/>
<dbReference type="Pfam" id="PF00431">
    <property type="entry name" value="CUB"/>
    <property type="match status" value="1"/>
</dbReference>
<dbReference type="CDD" id="cd00190">
    <property type="entry name" value="Tryp_SPc"/>
    <property type="match status" value="1"/>
</dbReference>
<dbReference type="Proteomes" id="UP000708208">
    <property type="component" value="Unassembled WGS sequence"/>
</dbReference>
<dbReference type="InterPro" id="IPR001254">
    <property type="entry name" value="Trypsin_dom"/>
</dbReference>
<feature type="signal peptide" evidence="11">
    <location>
        <begin position="1"/>
        <end position="15"/>
    </location>
</feature>
<dbReference type="EC" id="3.4.21.84" evidence="9"/>
<evidence type="ECO:0000256" key="10">
    <source>
        <dbReference type="SAM" id="MobiDB-lite"/>
    </source>
</evidence>
<evidence type="ECO:0000256" key="9">
    <source>
        <dbReference type="ARBA" id="ARBA00066707"/>
    </source>
</evidence>
<keyword evidence="5" id="KW-0353">Hemolymph clotting</keyword>
<feature type="chain" id="PRO_5035160731" description="limulus clotting factor C" evidence="11">
    <location>
        <begin position="16"/>
        <end position="592"/>
    </location>
</feature>
<dbReference type="Pfam" id="PF00089">
    <property type="entry name" value="Trypsin"/>
    <property type="match status" value="1"/>
</dbReference>
<gene>
    <name evidence="13" type="ORF">AFUS01_LOCUS37411</name>
</gene>
<evidence type="ECO:0000256" key="4">
    <source>
        <dbReference type="ARBA" id="ARBA00022801"/>
    </source>
</evidence>
<keyword evidence="2" id="KW-0645">Protease</keyword>
<feature type="region of interest" description="Disordered" evidence="10">
    <location>
        <begin position="197"/>
        <end position="327"/>
    </location>
</feature>
<dbReference type="FunFam" id="2.40.10.10:FF:000120">
    <property type="entry name" value="Putative serine protease"/>
    <property type="match status" value="1"/>
</dbReference>
<dbReference type="EMBL" id="CAJVCH010543431">
    <property type="protein sequence ID" value="CAG7827421.1"/>
    <property type="molecule type" value="Genomic_DNA"/>
</dbReference>
<dbReference type="InterPro" id="IPR018114">
    <property type="entry name" value="TRYPSIN_HIS"/>
</dbReference>
<dbReference type="AlphaFoldDB" id="A0A8J2L7C6"/>
<accession>A0A8J2L7C6</accession>
<keyword evidence="7" id="KW-1015">Disulfide bond</keyword>
<organism evidence="13 14">
    <name type="scientific">Allacma fusca</name>
    <dbReference type="NCBI Taxonomy" id="39272"/>
    <lineage>
        <taxon>Eukaryota</taxon>
        <taxon>Metazoa</taxon>
        <taxon>Ecdysozoa</taxon>
        <taxon>Arthropoda</taxon>
        <taxon>Hexapoda</taxon>
        <taxon>Collembola</taxon>
        <taxon>Symphypleona</taxon>
        <taxon>Sminthuridae</taxon>
        <taxon>Allacma</taxon>
    </lineage>
</organism>
<feature type="domain" description="Peptidase S1" evidence="12">
    <location>
        <begin position="348"/>
        <end position="586"/>
    </location>
</feature>
<keyword evidence="3 11" id="KW-0732">Signal</keyword>
<keyword evidence="14" id="KW-1185">Reference proteome</keyword>
<evidence type="ECO:0000256" key="11">
    <source>
        <dbReference type="SAM" id="SignalP"/>
    </source>
</evidence>
<dbReference type="GO" id="GO:0004252">
    <property type="term" value="F:serine-type endopeptidase activity"/>
    <property type="evidence" value="ECO:0007669"/>
    <property type="project" value="InterPro"/>
</dbReference>
<evidence type="ECO:0000256" key="3">
    <source>
        <dbReference type="ARBA" id="ARBA00022729"/>
    </source>
</evidence>
<protein>
    <recommendedName>
        <fullName evidence="9">limulus clotting factor C</fullName>
        <ecNumber evidence="9">3.4.21.84</ecNumber>
    </recommendedName>
</protein>
<evidence type="ECO:0000256" key="7">
    <source>
        <dbReference type="ARBA" id="ARBA00023157"/>
    </source>
</evidence>
<keyword evidence="4" id="KW-0378">Hydrolase</keyword>
<dbReference type="GO" id="GO:0006508">
    <property type="term" value="P:proteolysis"/>
    <property type="evidence" value="ECO:0007669"/>
    <property type="project" value="UniProtKB-KW"/>
</dbReference>
<evidence type="ECO:0000313" key="14">
    <source>
        <dbReference type="Proteomes" id="UP000708208"/>
    </source>
</evidence>
<dbReference type="PANTHER" id="PTHR24252">
    <property type="entry name" value="ACROSIN-RELATED"/>
    <property type="match status" value="1"/>
</dbReference>
<comment type="catalytic activity">
    <reaction evidence="8">
        <text>Selective cleavage of 103-Arg-|-Ser-104 and 124-Ile-|-Ile-125 bonds in Limulus clotting factor B to form activated factor B. Cleavage of -Pro-Arg-|-Xaa- bonds in synthetic substrates.</text>
        <dbReference type="EC" id="3.4.21.84"/>
    </reaction>
</comment>
<keyword evidence="1" id="KW-0768">Sushi</keyword>
<name>A0A8J2L7C6_9HEXA</name>
<evidence type="ECO:0000256" key="2">
    <source>
        <dbReference type="ARBA" id="ARBA00022670"/>
    </source>
</evidence>
<keyword evidence="6" id="KW-0720">Serine protease</keyword>
<evidence type="ECO:0000256" key="5">
    <source>
        <dbReference type="ARBA" id="ARBA00022820"/>
    </source>
</evidence>
<evidence type="ECO:0000256" key="1">
    <source>
        <dbReference type="ARBA" id="ARBA00022659"/>
    </source>
</evidence>
<reference evidence="13" key="1">
    <citation type="submission" date="2021-06" db="EMBL/GenBank/DDBJ databases">
        <authorList>
            <person name="Hodson N. C."/>
            <person name="Mongue J. A."/>
            <person name="Jaron S. K."/>
        </authorList>
    </citation>
    <scope>NUCLEOTIDE SEQUENCE</scope>
</reference>
<dbReference type="SMART" id="SM00020">
    <property type="entry name" value="Tryp_SPc"/>
    <property type="match status" value="1"/>
</dbReference>
<evidence type="ECO:0000256" key="6">
    <source>
        <dbReference type="ARBA" id="ARBA00022825"/>
    </source>
</evidence>
<evidence type="ECO:0000259" key="12">
    <source>
        <dbReference type="PROSITE" id="PS50240"/>
    </source>
</evidence>
<comment type="caution">
    <text evidence="13">The sequence shown here is derived from an EMBL/GenBank/DDBJ whole genome shotgun (WGS) entry which is preliminary data.</text>
</comment>
<dbReference type="PROSITE" id="PS00134">
    <property type="entry name" value="TRYPSIN_HIS"/>
    <property type="match status" value="1"/>
</dbReference>
<dbReference type="GO" id="GO:0042381">
    <property type="term" value="P:hemolymph coagulation"/>
    <property type="evidence" value="ECO:0007669"/>
    <property type="project" value="UniProtKB-KW"/>
</dbReference>
<evidence type="ECO:0000256" key="8">
    <source>
        <dbReference type="ARBA" id="ARBA00052079"/>
    </source>
</evidence>
<dbReference type="InterPro" id="IPR000859">
    <property type="entry name" value="CUB_dom"/>
</dbReference>
<dbReference type="PANTHER" id="PTHR24252:SF7">
    <property type="entry name" value="HYALIN"/>
    <property type="match status" value="1"/>
</dbReference>
<proteinExistence type="predicted"/>
<dbReference type="PROSITE" id="PS50240">
    <property type="entry name" value="TRYPSIN_DOM"/>
    <property type="match status" value="1"/>
</dbReference>
<sequence>MKLIVFISLLGVTLAQVLTDSGTTDRPAFVVEPRHAHNLVVEPRQVQEPTFHVEPRSPQSLGNLLYTYYQTQLEPVFRRYVLNYIGHSLSLLSNNYPYCYNSNEDDRIIIESPAGSLIEVSCPTFDVDCPYDGFSLSRSGETASPYFKTSCGQGTYYAISYGNRIALRLFSGFQQRVRFNRYKCTITAISAVPVTQPAPTEATTTAPVTTVPTTTTTTTTAKPTTTTTTTTAKPTTTTTTTTAKPTTTTTTTTTAKPTTTTTTTTTAKPTTTTTTTTAKPTTTTTTTTTAKPTTTTTTTTTAKPTTTTTTTTTAKPTTTTTTITAKPTVSTTQKPKCNCGARNEKPRIVNGTEAGVNEFPWRCALETNNGVICGSTLISENYVLTAAHCCADFNVKTDKVMINCGEHNLTTSSEAPNVRIQVSQQVTHSGYDSNSYNQDNDVCLLRLSKPMPMSKAISPVCLPFNNCGNQCKDNNTAVTASGWGVSKYGNNEPMYALQKLEMPCMSSERCNQYYPGYITKNMVCTYLENHDTCQGDSGGGIDAKDADGNSCIVGVVSWGVGCAAKNSPGVYANVQNYLPWIKQTTGETFCGE</sequence>